<dbReference type="InterPro" id="IPR050697">
    <property type="entry name" value="Adenylyl/Guanylyl_Cyclase_3/4"/>
</dbReference>
<gene>
    <name evidence="4" type="ORF">FHP25_27080</name>
</gene>
<organism evidence="4 5">
    <name type="scientific">Vineibacter terrae</name>
    <dbReference type="NCBI Taxonomy" id="2586908"/>
    <lineage>
        <taxon>Bacteria</taxon>
        <taxon>Pseudomonadati</taxon>
        <taxon>Pseudomonadota</taxon>
        <taxon>Alphaproteobacteria</taxon>
        <taxon>Hyphomicrobiales</taxon>
        <taxon>Vineibacter</taxon>
    </lineage>
</organism>
<dbReference type="PROSITE" id="PS50125">
    <property type="entry name" value="GUANYLATE_CYCLASE_2"/>
    <property type="match status" value="1"/>
</dbReference>
<keyword evidence="2" id="KW-0812">Transmembrane</keyword>
<evidence type="ECO:0000259" key="3">
    <source>
        <dbReference type="PROSITE" id="PS50125"/>
    </source>
</evidence>
<proteinExistence type="predicted"/>
<feature type="region of interest" description="Disordered" evidence="1">
    <location>
        <begin position="274"/>
        <end position="294"/>
    </location>
</feature>
<protein>
    <submittedName>
        <fullName evidence="4">Adenylate/guanylate cyclase domain-containing protein</fullName>
    </submittedName>
</protein>
<dbReference type="EMBL" id="VDUZ01000036">
    <property type="protein sequence ID" value="TXL72092.1"/>
    <property type="molecule type" value="Genomic_DNA"/>
</dbReference>
<dbReference type="CDD" id="cd07302">
    <property type="entry name" value="CHD"/>
    <property type="match status" value="1"/>
</dbReference>
<comment type="caution">
    <text evidence="4">The sequence shown here is derived from an EMBL/GenBank/DDBJ whole genome shotgun (WGS) entry which is preliminary data.</text>
</comment>
<feature type="transmembrane region" description="Helical" evidence="2">
    <location>
        <begin position="208"/>
        <end position="229"/>
    </location>
</feature>
<keyword evidence="2" id="KW-0472">Membrane</keyword>
<evidence type="ECO:0000313" key="4">
    <source>
        <dbReference type="EMBL" id="TXL72092.1"/>
    </source>
</evidence>
<keyword evidence="5" id="KW-1185">Reference proteome</keyword>
<feature type="domain" description="Guanylate cyclase" evidence="3">
    <location>
        <begin position="12"/>
        <end position="127"/>
    </location>
</feature>
<feature type="region of interest" description="Disordered" evidence="1">
    <location>
        <begin position="237"/>
        <end position="260"/>
    </location>
</feature>
<dbReference type="InterPro" id="IPR001054">
    <property type="entry name" value="A/G_cyclase"/>
</dbReference>
<dbReference type="OrthoDB" id="235631at2"/>
<sequence>MNGSPVKRRLAAIMSIDVVSYSAMMGADEEGTLRLLRTHRTAVDSSIRRHGGRIANTAGDSVLAEFTSPVEAVRCALDVQAGVDARNAGMPPDRRMLLRVGVHLDDVIVQDNGDLLGEGVNIAARLQSAADPGGVMVSGEVAGQARAKLPEYGFERLGLPVMKNIVRTVEAFRVVSGARARQIARADVSATPGTPRAHVEGKKSGRGLVIAAAVIAGLLAGAAVAWGIFAIAVPSDKPKAGPADADQAARRKAADADAASRKAAEADAARQQAAAAEAARRKEEQEAAQRRHTRASLTRSLAWADIECSRSRILASAGMSCAASAEYDGVDGRGTFRRWAAGSHGPSAATYVVLVDAVDAGSVHMPLRRDDESEFLLEISSFTRNNAHDWSALNAQGDGFYATFKAADGRACFAFAKPGPARADGLAWVMRGYHCPGGNAALSTDRIASVIGTLKVR</sequence>
<accession>A0A5C8PF07</accession>
<dbReference type="PANTHER" id="PTHR43081:SF19">
    <property type="entry name" value="PH-SENSITIVE ADENYLATE CYCLASE RV1264"/>
    <property type="match status" value="1"/>
</dbReference>
<evidence type="ECO:0000256" key="2">
    <source>
        <dbReference type="SAM" id="Phobius"/>
    </source>
</evidence>
<dbReference type="GO" id="GO:0004016">
    <property type="term" value="F:adenylate cyclase activity"/>
    <property type="evidence" value="ECO:0007669"/>
    <property type="project" value="UniProtKB-ARBA"/>
</dbReference>
<dbReference type="SMART" id="SM00044">
    <property type="entry name" value="CYCc"/>
    <property type="match status" value="1"/>
</dbReference>
<reference evidence="4 5" key="1">
    <citation type="submission" date="2019-06" db="EMBL/GenBank/DDBJ databases">
        <title>New taxonomy in bacterial strain CC-CFT640, isolated from vineyard.</title>
        <authorList>
            <person name="Lin S.-Y."/>
            <person name="Tsai C.-F."/>
            <person name="Young C.-C."/>
        </authorList>
    </citation>
    <scope>NUCLEOTIDE SEQUENCE [LARGE SCALE GENOMIC DNA]</scope>
    <source>
        <strain evidence="4 5">CC-CFT640</strain>
    </source>
</reference>
<dbReference type="GO" id="GO:0035556">
    <property type="term" value="P:intracellular signal transduction"/>
    <property type="evidence" value="ECO:0007669"/>
    <property type="project" value="InterPro"/>
</dbReference>
<feature type="compositionally biased region" description="Basic and acidic residues" evidence="1">
    <location>
        <begin position="278"/>
        <end position="289"/>
    </location>
</feature>
<evidence type="ECO:0000313" key="5">
    <source>
        <dbReference type="Proteomes" id="UP000321638"/>
    </source>
</evidence>
<feature type="compositionally biased region" description="Basic and acidic residues" evidence="1">
    <location>
        <begin position="247"/>
        <end position="260"/>
    </location>
</feature>
<dbReference type="AlphaFoldDB" id="A0A5C8PF07"/>
<dbReference type="SUPFAM" id="SSF55073">
    <property type="entry name" value="Nucleotide cyclase"/>
    <property type="match status" value="1"/>
</dbReference>
<dbReference type="Pfam" id="PF00211">
    <property type="entry name" value="Guanylate_cyc"/>
    <property type="match status" value="1"/>
</dbReference>
<dbReference type="Proteomes" id="UP000321638">
    <property type="component" value="Unassembled WGS sequence"/>
</dbReference>
<name>A0A5C8PF07_9HYPH</name>
<dbReference type="GO" id="GO:0006171">
    <property type="term" value="P:cAMP biosynthetic process"/>
    <property type="evidence" value="ECO:0007669"/>
    <property type="project" value="TreeGrafter"/>
</dbReference>
<dbReference type="Gene3D" id="3.30.70.1230">
    <property type="entry name" value="Nucleotide cyclase"/>
    <property type="match status" value="1"/>
</dbReference>
<dbReference type="PANTHER" id="PTHR43081">
    <property type="entry name" value="ADENYLATE CYCLASE, TERMINAL-DIFFERENTIATION SPECIFIC-RELATED"/>
    <property type="match status" value="1"/>
</dbReference>
<evidence type="ECO:0000256" key="1">
    <source>
        <dbReference type="SAM" id="MobiDB-lite"/>
    </source>
</evidence>
<keyword evidence="2" id="KW-1133">Transmembrane helix</keyword>
<dbReference type="InterPro" id="IPR029787">
    <property type="entry name" value="Nucleotide_cyclase"/>
</dbReference>